<evidence type="ECO:0000313" key="7">
    <source>
        <dbReference type="EMBL" id="AKQ01965.1"/>
    </source>
</evidence>
<dbReference type="PANTHER" id="PTHR12789">
    <property type="entry name" value="DENSITY-REGULATED PROTEIN HOMOLOG"/>
    <property type="match status" value="1"/>
</dbReference>
<protein>
    <recommendedName>
        <fullName evidence="4 5">Protein translation factor SUI1 homolog</fullName>
    </recommendedName>
</protein>
<accession>A0A0H4T5F9</accession>
<keyword evidence="2 4" id="KW-0810">Translation regulation</keyword>
<dbReference type="GO" id="GO:0003729">
    <property type="term" value="F:mRNA binding"/>
    <property type="evidence" value="ECO:0007669"/>
    <property type="project" value="TreeGrafter"/>
</dbReference>
<feature type="domain" description="SUI1" evidence="6">
    <location>
        <begin position="26"/>
        <end position="92"/>
    </location>
</feature>
<dbReference type="GO" id="GO:0001731">
    <property type="term" value="P:formation of translation preinitiation complex"/>
    <property type="evidence" value="ECO:0007669"/>
    <property type="project" value="UniProtKB-UniRule"/>
</dbReference>
<dbReference type="AlphaFoldDB" id="A0A0H4T5F9"/>
<evidence type="ECO:0000256" key="5">
    <source>
        <dbReference type="PIRNR" id="PIRNR037511"/>
    </source>
</evidence>
<dbReference type="NCBIfam" id="NF002096">
    <property type="entry name" value="PRK00939.1"/>
    <property type="match status" value="1"/>
</dbReference>
<sequence>MAICAVCGLPDELCMCEEIAKEQQLIRVTNDKRRYGKTVTIIAGLDATDIDIDELARTLKNRCAAGGTAKEGRIELQGEHRKRVAQVLEGLGYRVVVV</sequence>
<dbReference type="Pfam" id="PF01253">
    <property type="entry name" value="SUI1"/>
    <property type="match status" value="1"/>
</dbReference>
<dbReference type="PROSITE" id="PS50296">
    <property type="entry name" value="SUI1"/>
    <property type="match status" value="1"/>
</dbReference>
<dbReference type="NCBIfam" id="TIGR01158">
    <property type="entry name" value="SUI1_rel"/>
    <property type="match status" value="1"/>
</dbReference>
<organism evidence="7">
    <name type="scientific">uncultured euryarchaeote Rifle_16ft_4_minimus_309</name>
    <dbReference type="NCBI Taxonomy" id="1665192"/>
    <lineage>
        <taxon>Archaea</taxon>
        <taxon>Methanobacteriati</taxon>
        <taxon>Methanobacteriota</taxon>
        <taxon>environmental samples</taxon>
    </lineage>
</organism>
<dbReference type="InterPro" id="IPR005872">
    <property type="entry name" value="SUI1_arc_bac"/>
</dbReference>
<dbReference type="InterPro" id="IPR050318">
    <property type="entry name" value="DENR/SUI1_TIF"/>
</dbReference>
<evidence type="ECO:0000256" key="3">
    <source>
        <dbReference type="ARBA" id="ARBA00022917"/>
    </source>
</evidence>
<keyword evidence="7" id="KW-0396">Initiation factor</keyword>
<dbReference type="InterPro" id="IPR001950">
    <property type="entry name" value="SUI1"/>
</dbReference>
<dbReference type="EMBL" id="KT006986">
    <property type="protein sequence ID" value="AKQ01965.1"/>
    <property type="molecule type" value="Genomic_DNA"/>
</dbReference>
<evidence type="ECO:0000256" key="1">
    <source>
        <dbReference type="ARBA" id="ARBA00005422"/>
    </source>
</evidence>
<dbReference type="GO" id="GO:0006417">
    <property type="term" value="P:regulation of translation"/>
    <property type="evidence" value="ECO:0007669"/>
    <property type="project" value="UniProtKB-UniRule"/>
</dbReference>
<comment type="similarity">
    <text evidence="1 4 5">Belongs to the SUI1 family.</text>
</comment>
<dbReference type="Gene3D" id="3.30.780.10">
    <property type="entry name" value="SUI1-like domain"/>
    <property type="match status" value="1"/>
</dbReference>
<dbReference type="SUPFAM" id="SSF55159">
    <property type="entry name" value="eIF1-like"/>
    <property type="match status" value="1"/>
</dbReference>
<evidence type="ECO:0000256" key="4">
    <source>
        <dbReference type="HAMAP-Rule" id="MF_00604"/>
    </source>
</evidence>
<dbReference type="HAMAP" id="MF_00604">
    <property type="entry name" value="SUI1"/>
    <property type="match status" value="1"/>
</dbReference>
<dbReference type="GO" id="GO:0002188">
    <property type="term" value="P:translation reinitiation"/>
    <property type="evidence" value="ECO:0007669"/>
    <property type="project" value="UniProtKB-UniRule"/>
</dbReference>
<reference evidence="7" key="1">
    <citation type="journal article" date="2015" name="ISME J.">
        <title>Aquifer environment selects for microbial species cohorts in sediment and groundwater.</title>
        <authorList>
            <person name="Hug L.A."/>
            <person name="Thomas B.C."/>
            <person name="Brown C.T."/>
            <person name="Frischkorn K.R."/>
            <person name="Williams K.H."/>
            <person name="Tringe S.G."/>
            <person name="Banfield J.F."/>
        </authorList>
    </citation>
    <scope>NUCLEOTIDE SEQUENCE</scope>
</reference>
<proteinExistence type="inferred from homology"/>
<keyword evidence="3 4" id="KW-0648">Protein biosynthesis</keyword>
<dbReference type="CDD" id="cd11567">
    <property type="entry name" value="YciH_like"/>
    <property type="match status" value="1"/>
</dbReference>
<dbReference type="InterPro" id="IPR022851">
    <property type="entry name" value="SUI1_arc"/>
</dbReference>
<dbReference type="PANTHER" id="PTHR12789:SF0">
    <property type="entry name" value="DENSITY-REGULATED PROTEIN"/>
    <property type="match status" value="1"/>
</dbReference>
<dbReference type="GO" id="GO:0003743">
    <property type="term" value="F:translation initiation factor activity"/>
    <property type="evidence" value="ECO:0007669"/>
    <property type="project" value="UniProtKB-UniRule"/>
</dbReference>
<evidence type="ECO:0000259" key="6">
    <source>
        <dbReference type="PROSITE" id="PS50296"/>
    </source>
</evidence>
<dbReference type="PIRSF" id="PIRSF037511">
    <property type="entry name" value="Transl_init_SUI1_pro"/>
    <property type="match status" value="1"/>
</dbReference>
<dbReference type="InterPro" id="IPR036877">
    <property type="entry name" value="SUI1_dom_sf"/>
</dbReference>
<evidence type="ECO:0000256" key="2">
    <source>
        <dbReference type="ARBA" id="ARBA00022845"/>
    </source>
</evidence>
<name>A0A0H4T5F9_9EURY</name>